<sequence>MLAICKGKDNAVAPAERADKKSPNVKKPEIRSPKKRPRPSRDPEWKSKLKDADLLRYLPNGDRLADEHVWTEEFTKTWSDTAVADDLFLNSRRLAKGAAIDTFISYCWSSPTDEKAALFRLRNNTYAAAFAMIFTSTFGCLLWFLIFGAGKAAYILGWFTIAGATALAVTVYLRGANVPGIRYAYDLLGKTLGRETFWLDRFCVYQGVGGNAHVLREKGVSQFALVLGRSRRVAVLWHNDTTHTDSNYMRRVWCVYELATFMRPRLDYIGYKDEDLARADKKREQELMFKQRTLAQMMQNYEYLSRLPDKQNEAKEQRQLAEKVRTEIENGMAKIHATLDVHSNSEIGCKGCKRAPINVYNMANVKRLSRWMPWLFIFSGIFLAVAMAWTFQDGKREKRKGHYGILLLVCFVFLLTAFVIGMTVRFFACCGRVLRLGKLIDLILRREQKLFDVRECLATRPEDKKYVLGEIAKDWNSDKEANDGINEFNEFVQKALPKLTLGGEDKLKLKMINALTMNMVGCLVFVGAVYAFHP</sequence>
<dbReference type="AlphaFoldDB" id="C1MLX2"/>
<keyword evidence="4" id="KW-1185">Reference proteome</keyword>
<gene>
    <name evidence="3" type="ORF">MICPUCDRAFT_56298</name>
</gene>
<proteinExistence type="predicted"/>
<keyword evidence="2" id="KW-1133">Transmembrane helix</keyword>
<dbReference type="OrthoDB" id="436892at2759"/>
<feature type="transmembrane region" description="Helical" evidence="2">
    <location>
        <begin position="403"/>
        <end position="428"/>
    </location>
</feature>
<evidence type="ECO:0000313" key="3">
    <source>
        <dbReference type="EMBL" id="EEH58483.1"/>
    </source>
</evidence>
<feature type="compositionally biased region" description="Basic and acidic residues" evidence="1">
    <location>
        <begin position="16"/>
        <end position="32"/>
    </location>
</feature>
<dbReference type="GeneID" id="9682277"/>
<feature type="transmembrane region" description="Helical" evidence="2">
    <location>
        <begin position="515"/>
        <end position="533"/>
    </location>
</feature>
<keyword evidence="2" id="KW-0472">Membrane</keyword>
<feature type="transmembrane region" description="Helical" evidence="2">
    <location>
        <begin position="125"/>
        <end position="146"/>
    </location>
</feature>
<evidence type="ECO:0000313" key="4">
    <source>
        <dbReference type="Proteomes" id="UP000001876"/>
    </source>
</evidence>
<organism evidence="4">
    <name type="scientific">Micromonas pusilla (strain CCMP1545)</name>
    <name type="common">Picoplanktonic green alga</name>
    <dbReference type="NCBI Taxonomy" id="564608"/>
    <lineage>
        <taxon>Eukaryota</taxon>
        <taxon>Viridiplantae</taxon>
        <taxon>Chlorophyta</taxon>
        <taxon>Mamiellophyceae</taxon>
        <taxon>Mamiellales</taxon>
        <taxon>Mamiellaceae</taxon>
        <taxon>Micromonas</taxon>
    </lineage>
</organism>
<dbReference type="RefSeq" id="XP_003056838.1">
    <property type="nucleotide sequence ID" value="XM_003056792.1"/>
</dbReference>
<protein>
    <submittedName>
        <fullName evidence="3">Predicted protein</fullName>
    </submittedName>
</protein>
<accession>C1MLX2</accession>
<reference evidence="3 4" key="1">
    <citation type="journal article" date="2009" name="Science">
        <title>Green evolution and dynamic adaptations revealed by genomes of the marine picoeukaryotes Micromonas.</title>
        <authorList>
            <person name="Worden A.Z."/>
            <person name="Lee J.H."/>
            <person name="Mock T."/>
            <person name="Rouze P."/>
            <person name="Simmons M.P."/>
            <person name="Aerts A.L."/>
            <person name="Allen A.E."/>
            <person name="Cuvelier M.L."/>
            <person name="Derelle E."/>
            <person name="Everett M.V."/>
            <person name="Foulon E."/>
            <person name="Grimwood J."/>
            <person name="Gundlach H."/>
            <person name="Henrissat B."/>
            <person name="Napoli C."/>
            <person name="McDonald S.M."/>
            <person name="Parker M.S."/>
            <person name="Rombauts S."/>
            <person name="Salamov A."/>
            <person name="Von Dassow P."/>
            <person name="Badger J.H."/>
            <person name="Coutinho P.M."/>
            <person name="Demir E."/>
            <person name="Dubchak I."/>
            <person name="Gentemann C."/>
            <person name="Eikrem W."/>
            <person name="Gready J.E."/>
            <person name="John U."/>
            <person name="Lanier W."/>
            <person name="Lindquist E.A."/>
            <person name="Lucas S."/>
            <person name="Mayer K.F."/>
            <person name="Moreau H."/>
            <person name="Not F."/>
            <person name="Otillar R."/>
            <person name="Panaud O."/>
            <person name="Pangilinan J."/>
            <person name="Paulsen I."/>
            <person name="Piegu B."/>
            <person name="Poliakov A."/>
            <person name="Robbens S."/>
            <person name="Schmutz J."/>
            <person name="Toulza E."/>
            <person name="Wyss T."/>
            <person name="Zelensky A."/>
            <person name="Zhou K."/>
            <person name="Armbrust E.V."/>
            <person name="Bhattacharya D."/>
            <person name="Goodenough U.W."/>
            <person name="Van de Peer Y."/>
            <person name="Grigoriev I.V."/>
        </authorList>
    </citation>
    <scope>NUCLEOTIDE SEQUENCE [LARGE SCALE GENOMIC DNA]</scope>
    <source>
        <strain evidence="3 4">CCMP1545</strain>
    </source>
</reference>
<feature type="region of interest" description="Disordered" evidence="1">
    <location>
        <begin position="1"/>
        <end position="45"/>
    </location>
</feature>
<name>C1MLX2_MICPC</name>
<evidence type="ECO:0000256" key="2">
    <source>
        <dbReference type="SAM" id="Phobius"/>
    </source>
</evidence>
<feature type="transmembrane region" description="Helical" evidence="2">
    <location>
        <begin position="371"/>
        <end position="391"/>
    </location>
</feature>
<dbReference type="EMBL" id="GG663737">
    <property type="protein sequence ID" value="EEH58483.1"/>
    <property type="molecule type" value="Genomic_DNA"/>
</dbReference>
<dbReference type="Proteomes" id="UP000001876">
    <property type="component" value="Unassembled WGS sequence"/>
</dbReference>
<evidence type="ECO:0000256" key="1">
    <source>
        <dbReference type="SAM" id="MobiDB-lite"/>
    </source>
</evidence>
<keyword evidence="2" id="KW-0812">Transmembrane</keyword>
<feature type="transmembrane region" description="Helical" evidence="2">
    <location>
        <begin position="152"/>
        <end position="173"/>
    </location>
</feature>
<dbReference type="KEGG" id="mpp:MICPUCDRAFT_56298"/>